<keyword evidence="5" id="KW-0547">Nucleotide-binding</keyword>
<evidence type="ECO:0000256" key="8">
    <source>
        <dbReference type="ARBA" id="ARBA00022840"/>
    </source>
</evidence>
<evidence type="ECO:0000256" key="1">
    <source>
        <dbReference type="ARBA" id="ARBA00004956"/>
    </source>
</evidence>
<evidence type="ECO:0000256" key="7">
    <source>
        <dbReference type="ARBA" id="ARBA00022832"/>
    </source>
</evidence>
<keyword evidence="14" id="KW-1185">Reference proteome</keyword>
<evidence type="ECO:0000256" key="5">
    <source>
        <dbReference type="ARBA" id="ARBA00022741"/>
    </source>
</evidence>
<keyword evidence="8" id="KW-0067">ATP-binding</keyword>
<sequence length="179" mass="18640">GLRAARRGMRIAAELDLPLLTVVDTAGAALSREAEEGGLAGEIARSLADLVTLPAPTLCLLLGQGAGGAALALLPADRVVAARHAWLSPLPPEGASAILYRTTERAYEVAARQGVRSADLLAAGIVDRVVEEEYEEGVGGSFTARLGAVLGEELAALRAQERGARLAARRARYRRVGLP</sequence>
<feature type="non-terminal residue" evidence="13">
    <location>
        <position position="1"/>
    </location>
</feature>
<dbReference type="Proteomes" id="UP000037020">
    <property type="component" value="Unassembled WGS sequence"/>
</dbReference>
<comment type="pathway">
    <text evidence="1">Lipid metabolism; malonyl-CoA biosynthesis; malonyl-CoA from acetyl-CoA: step 1/1.</text>
</comment>
<keyword evidence="7" id="KW-0276">Fatty acid metabolism</keyword>
<evidence type="ECO:0000256" key="11">
    <source>
        <dbReference type="ARBA" id="ARBA00049152"/>
    </source>
</evidence>
<name>A0ABR5IWY1_9ACTN</name>
<gene>
    <name evidence="13" type="ORF">ADK38_35485</name>
</gene>
<dbReference type="Gene3D" id="3.90.226.10">
    <property type="entry name" value="2-enoyl-CoA Hydratase, Chain A, domain 1"/>
    <property type="match status" value="1"/>
</dbReference>
<keyword evidence="10" id="KW-0275">Fatty acid biosynthesis</keyword>
<dbReference type="SUPFAM" id="SSF52096">
    <property type="entry name" value="ClpP/crotonase"/>
    <property type="match status" value="1"/>
</dbReference>
<keyword evidence="9" id="KW-0443">Lipid metabolism</keyword>
<reference evidence="13 14" key="1">
    <citation type="submission" date="2015-07" db="EMBL/GenBank/DDBJ databases">
        <authorList>
            <person name="Ju K.-S."/>
            <person name="Doroghazi J.R."/>
            <person name="Metcalf W.W."/>
        </authorList>
    </citation>
    <scope>NUCLEOTIDE SEQUENCE [LARGE SCALE GENOMIC DNA]</scope>
    <source>
        <strain evidence="13 14">NRRL B-3589</strain>
    </source>
</reference>
<evidence type="ECO:0000256" key="2">
    <source>
        <dbReference type="ARBA" id="ARBA00011883"/>
    </source>
</evidence>
<dbReference type="PANTHER" id="PTHR42853">
    <property type="entry name" value="ACETYL-COENZYME A CARBOXYLASE CARBOXYL TRANSFERASE SUBUNIT ALPHA"/>
    <property type="match status" value="1"/>
</dbReference>
<dbReference type="EC" id="2.1.3.15" evidence="2"/>
<keyword evidence="6" id="KW-0863">Zinc-finger</keyword>
<evidence type="ECO:0000256" key="6">
    <source>
        <dbReference type="ARBA" id="ARBA00022771"/>
    </source>
</evidence>
<dbReference type="PRINTS" id="PR01069">
    <property type="entry name" value="ACCCTRFRASEA"/>
</dbReference>
<organism evidence="13 14">
    <name type="scientific">Streptomyces varsoviensis</name>
    <dbReference type="NCBI Taxonomy" id="67373"/>
    <lineage>
        <taxon>Bacteria</taxon>
        <taxon>Bacillati</taxon>
        <taxon>Actinomycetota</taxon>
        <taxon>Actinomycetes</taxon>
        <taxon>Kitasatosporales</taxon>
        <taxon>Streptomycetaceae</taxon>
        <taxon>Streptomyces</taxon>
    </lineage>
</organism>
<keyword evidence="6" id="KW-0479">Metal-binding</keyword>
<comment type="catalytic activity">
    <reaction evidence="11">
        <text>N(6)-carboxybiotinyl-L-lysyl-[protein] + acetyl-CoA = N(6)-biotinyl-L-lysyl-[protein] + malonyl-CoA</text>
        <dbReference type="Rhea" id="RHEA:54728"/>
        <dbReference type="Rhea" id="RHEA-COMP:10505"/>
        <dbReference type="Rhea" id="RHEA-COMP:10506"/>
        <dbReference type="ChEBI" id="CHEBI:57288"/>
        <dbReference type="ChEBI" id="CHEBI:57384"/>
        <dbReference type="ChEBI" id="CHEBI:83144"/>
        <dbReference type="ChEBI" id="CHEBI:83145"/>
        <dbReference type="EC" id="2.1.3.15"/>
    </reaction>
</comment>
<evidence type="ECO:0000256" key="9">
    <source>
        <dbReference type="ARBA" id="ARBA00023098"/>
    </source>
</evidence>
<feature type="domain" description="CoA carboxyltransferase C-terminal" evidence="12">
    <location>
        <begin position="1"/>
        <end position="156"/>
    </location>
</feature>
<dbReference type="InterPro" id="IPR029045">
    <property type="entry name" value="ClpP/crotonase-like_dom_sf"/>
</dbReference>
<dbReference type="Pfam" id="PF03255">
    <property type="entry name" value="ACCA"/>
    <property type="match status" value="1"/>
</dbReference>
<protein>
    <recommendedName>
        <fullName evidence="2">acetyl-CoA carboxytransferase</fullName>
        <ecNumber evidence="2">2.1.3.15</ecNumber>
    </recommendedName>
</protein>
<dbReference type="InterPro" id="IPR011763">
    <property type="entry name" value="COA_CT_C"/>
</dbReference>
<accession>A0ABR5IWY1</accession>
<dbReference type="PANTHER" id="PTHR42853:SF3">
    <property type="entry name" value="ACETYL-COENZYME A CARBOXYLASE CARBOXYL TRANSFERASE SUBUNIT ALPHA, CHLOROPLASTIC"/>
    <property type="match status" value="1"/>
</dbReference>
<dbReference type="PROSITE" id="PS50989">
    <property type="entry name" value="COA_CT_CTER"/>
    <property type="match status" value="1"/>
</dbReference>
<dbReference type="InterPro" id="IPR001095">
    <property type="entry name" value="Acetyl_CoA_COase_a_su"/>
</dbReference>
<keyword evidence="6" id="KW-0862">Zinc</keyword>
<evidence type="ECO:0000313" key="14">
    <source>
        <dbReference type="Proteomes" id="UP000037020"/>
    </source>
</evidence>
<keyword evidence="4" id="KW-0808">Transferase</keyword>
<evidence type="ECO:0000256" key="10">
    <source>
        <dbReference type="ARBA" id="ARBA00023160"/>
    </source>
</evidence>
<evidence type="ECO:0000256" key="3">
    <source>
        <dbReference type="ARBA" id="ARBA00022516"/>
    </source>
</evidence>
<proteinExistence type="predicted"/>
<evidence type="ECO:0000313" key="13">
    <source>
        <dbReference type="EMBL" id="KOG85652.1"/>
    </source>
</evidence>
<comment type="caution">
    <text evidence="13">The sequence shown here is derived from an EMBL/GenBank/DDBJ whole genome shotgun (WGS) entry which is preliminary data.</text>
</comment>
<evidence type="ECO:0000259" key="12">
    <source>
        <dbReference type="PROSITE" id="PS50989"/>
    </source>
</evidence>
<keyword evidence="3" id="KW-0444">Lipid biosynthesis</keyword>
<dbReference type="EMBL" id="LGUT01003290">
    <property type="protein sequence ID" value="KOG85652.1"/>
    <property type="molecule type" value="Genomic_DNA"/>
</dbReference>
<evidence type="ECO:0000256" key="4">
    <source>
        <dbReference type="ARBA" id="ARBA00022679"/>
    </source>
</evidence>